<dbReference type="PANTHER" id="PTHR17583:SF0">
    <property type="entry name" value="PHOSPHOINOSITIDE 3-KINASE REGULATORY SUBUNIT 4"/>
    <property type="match status" value="1"/>
</dbReference>
<dbReference type="PANTHER" id="PTHR17583">
    <property type="entry name" value="PHOSPHOINOSITIDE 3-KINASE REGULATORY SUBUNIT 4"/>
    <property type="match status" value="1"/>
</dbReference>
<feature type="region of interest" description="Disordered" evidence="10">
    <location>
        <begin position="1462"/>
        <end position="1521"/>
    </location>
</feature>
<dbReference type="Pfam" id="PF00069">
    <property type="entry name" value="Pkinase"/>
    <property type="match status" value="1"/>
</dbReference>
<organism evidence="12 13">
    <name type="scientific">Lophiotrema nucula</name>
    <dbReference type="NCBI Taxonomy" id="690887"/>
    <lineage>
        <taxon>Eukaryota</taxon>
        <taxon>Fungi</taxon>
        <taxon>Dikarya</taxon>
        <taxon>Ascomycota</taxon>
        <taxon>Pezizomycotina</taxon>
        <taxon>Dothideomycetes</taxon>
        <taxon>Pleosporomycetidae</taxon>
        <taxon>Pleosporales</taxon>
        <taxon>Lophiotremataceae</taxon>
        <taxon>Lophiotrema</taxon>
    </lineage>
</organism>
<feature type="compositionally biased region" description="Polar residues" evidence="10">
    <location>
        <begin position="921"/>
        <end position="930"/>
    </location>
</feature>
<name>A0A6A5ZQ43_9PLEO</name>
<keyword evidence="2" id="KW-0723">Serine/threonine-protein kinase</keyword>
<feature type="compositionally biased region" description="Polar residues" evidence="10">
    <location>
        <begin position="309"/>
        <end position="322"/>
    </location>
</feature>
<dbReference type="InterPro" id="IPR045162">
    <property type="entry name" value="Vps15-like"/>
</dbReference>
<feature type="compositionally biased region" description="Basic and acidic residues" evidence="10">
    <location>
        <begin position="884"/>
        <end position="898"/>
    </location>
</feature>
<dbReference type="GO" id="GO:0071561">
    <property type="term" value="C:nucleus-vacuole junction"/>
    <property type="evidence" value="ECO:0007669"/>
    <property type="project" value="TreeGrafter"/>
</dbReference>
<dbReference type="InterPro" id="IPR016024">
    <property type="entry name" value="ARM-type_fold"/>
</dbReference>
<dbReference type="PROSITE" id="PS50082">
    <property type="entry name" value="WD_REPEATS_2"/>
    <property type="match status" value="1"/>
</dbReference>
<dbReference type="GO" id="GO:0034271">
    <property type="term" value="C:phosphatidylinositol 3-kinase complex, class III, type I"/>
    <property type="evidence" value="ECO:0007669"/>
    <property type="project" value="TreeGrafter"/>
</dbReference>
<feature type="region of interest" description="Disordered" evidence="10">
    <location>
        <begin position="309"/>
        <end position="328"/>
    </location>
</feature>
<evidence type="ECO:0000256" key="4">
    <source>
        <dbReference type="ARBA" id="ARBA00022679"/>
    </source>
</evidence>
<evidence type="ECO:0000256" key="9">
    <source>
        <dbReference type="PROSITE-ProRule" id="PRU00221"/>
    </source>
</evidence>
<dbReference type="Gene3D" id="1.25.10.10">
    <property type="entry name" value="Leucine-rich Repeat Variant"/>
    <property type="match status" value="2"/>
</dbReference>
<dbReference type="SMART" id="SM00220">
    <property type="entry name" value="S_TKc"/>
    <property type="match status" value="1"/>
</dbReference>
<evidence type="ECO:0000256" key="3">
    <source>
        <dbReference type="ARBA" id="ARBA00022574"/>
    </source>
</evidence>
<evidence type="ECO:0000256" key="8">
    <source>
        <dbReference type="ARBA" id="ARBA00022840"/>
    </source>
</evidence>
<dbReference type="PROSITE" id="PS00108">
    <property type="entry name" value="PROTEIN_KINASE_ST"/>
    <property type="match status" value="1"/>
</dbReference>
<feature type="compositionally biased region" description="Low complexity" evidence="10">
    <location>
        <begin position="943"/>
        <end position="955"/>
    </location>
</feature>
<keyword evidence="5" id="KW-0677">Repeat</keyword>
<dbReference type="GO" id="GO:0004674">
    <property type="term" value="F:protein serine/threonine kinase activity"/>
    <property type="evidence" value="ECO:0007669"/>
    <property type="project" value="UniProtKB-KW"/>
</dbReference>
<dbReference type="GO" id="GO:0034272">
    <property type="term" value="C:phosphatidylinositol 3-kinase complex, class III, type II"/>
    <property type="evidence" value="ECO:0007669"/>
    <property type="project" value="TreeGrafter"/>
</dbReference>
<keyword evidence="13" id="KW-1185">Reference proteome</keyword>
<evidence type="ECO:0000256" key="6">
    <source>
        <dbReference type="ARBA" id="ARBA00022741"/>
    </source>
</evidence>
<dbReference type="SUPFAM" id="SSF48371">
    <property type="entry name" value="ARM repeat"/>
    <property type="match status" value="1"/>
</dbReference>
<dbReference type="FunFam" id="1.10.510.10:FF:000497">
    <property type="entry name" value="Phosphoinositide 3-kinase regulatory subunit"/>
    <property type="match status" value="1"/>
</dbReference>
<evidence type="ECO:0000256" key="7">
    <source>
        <dbReference type="ARBA" id="ARBA00022777"/>
    </source>
</evidence>
<keyword evidence="3 9" id="KW-0853">WD repeat</keyword>
<evidence type="ECO:0000256" key="10">
    <source>
        <dbReference type="SAM" id="MobiDB-lite"/>
    </source>
</evidence>
<dbReference type="PROSITE" id="PS50294">
    <property type="entry name" value="WD_REPEATS_REGION"/>
    <property type="match status" value="1"/>
</dbReference>
<sequence>MGQAYSLTTLSAGSAGIGELSDLQYEKPLGTARFMKAVRARHKDGLVVAKVVMKPYADMTFDQQVKLLVEERRLLADVPNALAYHRILETSTSGYLVRQYTHSSLYDRLSTRPFLEEIEKKWLSFQLLCAVKECHARGIYHGDIKTENVLVTSWNWLYLTDFSSSFKPTYLPEDNPADFSFYFDLSGRRTCYLAPERFLPAGVEPEGQQEVNWAMDIFSVGCVIAELFLESPIFSLSQIFKYRQKEYDPVHSHLSKIQDPEIRSLVTGMINLDPNSRLSADDYLKYWEGKAFPSYFYGFLQQYMHSITDPSSGRKPVTTSTEHLGEPDDRIDQIYHDFDKISVLLTGSNSSQPSAPPSPPRPGSKLFPLFVDIPNYQHRASPTPSLSVDDGNLIFLTIIVSCLRGTARASARLRGLELLLAFSEKLTDEAKLDRVVPYVSFMLRDKSEQVQVAALRTMTQILAMVQVISPINAIIFPEYVLRQLENTFLDSPTPVSTFVRMHYAWCIGTLATTAARYLDMIQALRIDGSLPATDNEADDDSLTSSAHRNQFDSDRQNLLDKFERHTKTLLTDPEPPVRRAILRSVSDLCVFFGSPRANDVVLSHLNTYLNDRDWLLKCAFFDAIIGVAVFVGGPSLEGYILPLMVQALTDPEEFVVERVIRAFSSIAELGLFQRSKTWELVDIVARLTMHPNVWIREAAAQFISAASKYLSVADTHSILVNLIKPYLKIIPSDFSELRILDCLKRPLPRLILEMASNWAIQSEKGKGIFWTPVRQQQTFTFASTEDTLPTISGRELDSKALQRLPKNDEDEQWLRKLRNGGMAHDDEFKLVAMREFIWRVSRRRRTDSVQTPQTQYNNVVALKDLEIVPQTVLFFESTSARQIVEQEQKSRPREEVNDAPRTITDALRDASTTEAEARSTGAPQPDTQANRVLRRESAPQKISLPTRPRLSSSPSDAPSGQDSPSSDIDSRRSSLQVPRNGTGHSPIGSLGNGEHSHSLRHRNSALSLLNKGDKSHNKASAETGTTSANALGRVDGATARESSRSRQPTSPLAIEHRNRSPSHVRFKEAHNYTGNDPTVLKLLDSVLLEKLPLGEMEFGPLIQPTRPLPIKHKDTHQTPTGVPWRPEGVLVATLGEHTAAVTRILVSPDHSFFITGSDDGSVKVWDTSRIERNVSRRSRQTYRLGENVKITSLAFVEQTYCFVATGNDGSVHIVRVDYRQGHDGASKFGRFRVLREYRIPDGDHAVWCEHYKDDNKSVLLLATNTSRIIALELRTMTELFTLKNPLHHGTPTCFCVDRKHHWLLLGTSHGVLDLWDLRFKLRLKAWAFYNASPVHRLLLPKNRKRAILYIAGGTGQGEVTVWDFEKFTCREVYRTGASKDTGSKSTTLMDLDEEKPGGMLGRFATSLEPTANSIADRGVRALAVQAQATDDKGDAKHTFMLTAGPDWKVRYWDTSRPEASTVVSGLEADEAKPQYTTSQPSPDTIVITERLSQPQIQAATGRDSRSSNNSTKSRTQKSSRSGLIALQQQHLLKSHLDTILDVAFIEQPYGMVVSADRSGVIYMFM</sequence>
<keyword evidence="6" id="KW-0547">Nucleotide-binding</keyword>
<feature type="domain" description="Protein kinase" evidence="11">
    <location>
        <begin position="23"/>
        <end position="300"/>
    </location>
</feature>
<evidence type="ECO:0000256" key="5">
    <source>
        <dbReference type="ARBA" id="ARBA00022737"/>
    </source>
</evidence>
<dbReference type="GO" id="GO:0006623">
    <property type="term" value="P:protein targeting to vacuole"/>
    <property type="evidence" value="ECO:0007669"/>
    <property type="project" value="TreeGrafter"/>
</dbReference>
<evidence type="ECO:0000256" key="1">
    <source>
        <dbReference type="ARBA" id="ARBA00012513"/>
    </source>
</evidence>
<evidence type="ECO:0000313" key="12">
    <source>
        <dbReference type="EMBL" id="KAF2121114.1"/>
    </source>
</evidence>
<dbReference type="SUPFAM" id="SSF56112">
    <property type="entry name" value="Protein kinase-like (PK-like)"/>
    <property type="match status" value="1"/>
</dbReference>
<dbReference type="InterPro" id="IPR008271">
    <property type="entry name" value="Ser/Thr_kinase_AS"/>
</dbReference>
<dbReference type="SUPFAM" id="SSF50978">
    <property type="entry name" value="WD40 repeat-like"/>
    <property type="match status" value="1"/>
</dbReference>
<protein>
    <recommendedName>
        <fullName evidence="1">non-specific serine/threonine protein kinase</fullName>
        <ecNumber evidence="1">2.7.11.1</ecNumber>
    </recommendedName>
</protein>
<evidence type="ECO:0000259" key="11">
    <source>
        <dbReference type="PROSITE" id="PS50011"/>
    </source>
</evidence>
<feature type="region of interest" description="Disordered" evidence="10">
    <location>
        <begin position="884"/>
        <end position="1063"/>
    </location>
</feature>
<dbReference type="InterPro" id="IPR011989">
    <property type="entry name" value="ARM-like"/>
</dbReference>
<dbReference type="InterPro" id="IPR000719">
    <property type="entry name" value="Prot_kinase_dom"/>
</dbReference>
<dbReference type="Proteomes" id="UP000799770">
    <property type="component" value="Unassembled WGS sequence"/>
</dbReference>
<keyword evidence="7" id="KW-0418">Kinase</keyword>
<accession>A0A6A5ZQ43</accession>
<dbReference type="EMBL" id="ML977312">
    <property type="protein sequence ID" value="KAF2121114.1"/>
    <property type="molecule type" value="Genomic_DNA"/>
</dbReference>
<keyword evidence="4" id="KW-0808">Transferase</keyword>
<dbReference type="Gene3D" id="2.130.10.10">
    <property type="entry name" value="YVTN repeat-like/Quinoprotein amine dehydrogenase"/>
    <property type="match status" value="2"/>
</dbReference>
<dbReference type="FunFam" id="1.25.10.10:FF:000342">
    <property type="entry name" value="Serine/threonine-protein kinase VPS15"/>
    <property type="match status" value="1"/>
</dbReference>
<dbReference type="SMART" id="SM00320">
    <property type="entry name" value="WD40"/>
    <property type="match status" value="5"/>
</dbReference>
<gene>
    <name evidence="12" type="ORF">BDV96DRAFT_483641</name>
</gene>
<dbReference type="GO" id="GO:0016236">
    <property type="term" value="P:macroautophagy"/>
    <property type="evidence" value="ECO:0007669"/>
    <property type="project" value="InterPro"/>
</dbReference>
<feature type="repeat" description="WD" evidence="9">
    <location>
        <begin position="1134"/>
        <end position="1175"/>
    </location>
</feature>
<dbReference type="GO" id="GO:0005524">
    <property type="term" value="F:ATP binding"/>
    <property type="evidence" value="ECO:0007669"/>
    <property type="project" value="UniProtKB-KW"/>
</dbReference>
<proteinExistence type="predicted"/>
<dbReference type="InterPro" id="IPR011009">
    <property type="entry name" value="Kinase-like_dom_sf"/>
</dbReference>
<dbReference type="InterPro" id="IPR036322">
    <property type="entry name" value="WD40_repeat_dom_sf"/>
</dbReference>
<dbReference type="Pfam" id="PF00400">
    <property type="entry name" value="WD40"/>
    <property type="match status" value="1"/>
</dbReference>
<dbReference type="GO" id="GO:0005770">
    <property type="term" value="C:late endosome"/>
    <property type="evidence" value="ECO:0007669"/>
    <property type="project" value="TreeGrafter"/>
</dbReference>
<dbReference type="GO" id="GO:0045324">
    <property type="term" value="P:late endosome to vacuole transport"/>
    <property type="evidence" value="ECO:0007669"/>
    <property type="project" value="InterPro"/>
</dbReference>
<dbReference type="InterPro" id="IPR055231">
    <property type="entry name" value="2AA_helical"/>
</dbReference>
<reference evidence="12" key="1">
    <citation type="journal article" date="2020" name="Stud. Mycol.">
        <title>101 Dothideomycetes genomes: a test case for predicting lifestyles and emergence of pathogens.</title>
        <authorList>
            <person name="Haridas S."/>
            <person name="Albert R."/>
            <person name="Binder M."/>
            <person name="Bloem J."/>
            <person name="Labutti K."/>
            <person name="Salamov A."/>
            <person name="Andreopoulos B."/>
            <person name="Baker S."/>
            <person name="Barry K."/>
            <person name="Bills G."/>
            <person name="Bluhm B."/>
            <person name="Cannon C."/>
            <person name="Castanera R."/>
            <person name="Culley D."/>
            <person name="Daum C."/>
            <person name="Ezra D."/>
            <person name="Gonzalez J."/>
            <person name="Henrissat B."/>
            <person name="Kuo A."/>
            <person name="Liang C."/>
            <person name="Lipzen A."/>
            <person name="Lutzoni F."/>
            <person name="Magnuson J."/>
            <person name="Mondo S."/>
            <person name="Nolan M."/>
            <person name="Ohm R."/>
            <person name="Pangilinan J."/>
            <person name="Park H.-J."/>
            <person name="Ramirez L."/>
            <person name="Alfaro M."/>
            <person name="Sun H."/>
            <person name="Tritt A."/>
            <person name="Yoshinaga Y."/>
            <person name="Zwiers L.-H."/>
            <person name="Turgeon B."/>
            <person name="Goodwin S."/>
            <person name="Spatafora J."/>
            <person name="Crous P."/>
            <person name="Grigoriev I."/>
        </authorList>
    </citation>
    <scope>NUCLEOTIDE SEQUENCE</scope>
    <source>
        <strain evidence="12">CBS 627.86</strain>
    </source>
</reference>
<dbReference type="InterPro" id="IPR015943">
    <property type="entry name" value="WD40/YVTN_repeat-like_dom_sf"/>
</dbReference>
<feature type="compositionally biased region" description="Polar residues" evidence="10">
    <location>
        <begin position="1018"/>
        <end position="1029"/>
    </location>
</feature>
<dbReference type="Gene3D" id="1.10.510.10">
    <property type="entry name" value="Transferase(Phosphotransferase) domain 1"/>
    <property type="match status" value="1"/>
</dbReference>
<dbReference type="PROSITE" id="PS50011">
    <property type="entry name" value="PROTEIN_KINASE_DOM"/>
    <property type="match status" value="1"/>
</dbReference>
<feature type="compositionally biased region" description="Low complexity" evidence="10">
    <location>
        <begin position="1506"/>
        <end position="1521"/>
    </location>
</feature>
<dbReference type="CDD" id="cd13980">
    <property type="entry name" value="STKc_Vps15"/>
    <property type="match status" value="1"/>
</dbReference>
<keyword evidence="8" id="KW-0067">ATP-binding</keyword>
<dbReference type="OrthoDB" id="242910at2759"/>
<dbReference type="Pfam" id="PF22956">
    <property type="entry name" value="VPS15-like_hel"/>
    <property type="match status" value="1"/>
</dbReference>
<dbReference type="InterPro" id="IPR001680">
    <property type="entry name" value="WD40_rpt"/>
</dbReference>
<evidence type="ECO:0000256" key="2">
    <source>
        <dbReference type="ARBA" id="ARBA00022527"/>
    </source>
</evidence>
<dbReference type="EC" id="2.7.11.1" evidence="1"/>
<evidence type="ECO:0000313" key="13">
    <source>
        <dbReference type="Proteomes" id="UP000799770"/>
    </source>
</evidence>